<dbReference type="PROSITE" id="PS50112">
    <property type="entry name" value="PAS"/>
    <property type="match status" value="1"/>
</dbReference>
<dbReference type="GO" id="GO:0000160">
    <property type="term" value="P:phosphorelay signal transduction system"/>
    <property type="evidence" value="ECO:0007669"/>
    <property type="project" value="UniProtKB-KW"/>
</dbReference>
<feature type="region of interest" description="Disordered" evidence="4">
    <location>
        <begin position="395"/>
        <end position="452"/>
    </location>
</feature>
<feature type="region of interest" description="Disordered" evidence="4">
    <location>
        <begin position="274"/>
        <end position="304"/>
    </location>
</feature>
<feature type="compositionally biased region" description="Polar residues" evidence="4">
    <location>
        <begin position="283"/>
        <end position="296"/>
    </location>
</feature>
<dbReference type="NCBIfam" id="TIGR00229">
    <property type="entry name" value="sensory_box"/>
    <property type="match status" value="1"/>
</dbReference>
<dbReference type="Gene3D" id="3.30.450.20">
    <property type="entry name" value="PAS domain"/>
    <property type="match status" value="2"/>
</dbReference>
<feature type="compositionally biased region" description="Low complexity" evidence="4">
    <location>
        <begin position="396"/>
        <end position="410"/>
    </location>
</feature>
<dbReference type="CDD" id="cd00130">
    <property type="entry name" value="PAS"/>
    <property type="match status" value="1"/>
</dbReference>
<dbReference type="AlphaFoldDB" id="A0A1C1YUB8"/>
<evidence type="ECO:0000256" key="3">
    <source>
        <dbReference type="PROSITE-ProRule" id="PRU00169"/>
    </source>
</evidence>
<organism evidence="7 8">
    <name type="scientific">Hoeflea olei</name>
    <dbReference type="NCBI Taxonomy" id="1480615"/>
    <lineage>
        <taxon>Bacteria</taxon>
        <taxon>Pseudomonadati</taxon>
        <taxon>Pseudomonadota</taxon>
        <taxon>Alphaproteobacteria</taxon>
        <taxon>Hyphomicrobiales</taxon>
        <taxon>Rhizobiaceae</taxon>
        <taxon>Hoeflea</taxon>
    </lineage>
</organism>
<evidence type="ECO:0000259" key="5">
    <source>
        <dbReference type="PROSITE" id="PS50110"/>
    </source>
</evidence>
<dbReference type="InterPro" id="IPR001789">
    <property type="entry name" value="Sig_transdc_resp-reg_receiver"/>
</dbReference>
<dbReference type="OrthoDB" id="8274118at2"/>
<protein>
    <submittedName>
        <fullName evidence="7">Uncharacterized protein</fullName>
    </submittedName>
</protein>
<evidence type="ECO:0000313" key="7">
    <source>
        <dbReference type="EMBL" id="OCW57124.1"/>
    </source>
</evidence>
<evidence type="ECO:0000313" key="8">
    <source>
        <dbReference type="Proteomes" id="UP000094795"/>
    </source>
</evidence>
<keyword evidence="2" id="KW-0902">Two-component regulatory system</keyword>
<dbReference type="Pfam" id="PF12860">
    <property type="entry name" value="PAS_7"/>
    <property type="match status" value="1"/>
</dbReference>
<dbReference type="SMART" id="SM00448">
    <property type="entry name" value="REC"/>
    <property type="match status" value="1"/>
</dbReference>
<dbReference type="InterPro" id="IPR013656">
    <property type="entry name" value="PAS_4"/>
</dbReference>
<dbReference type="Proteomes" id="UP000094795">
    <property type="component" value="Unassembled WGS sequence"/>
</dbReference>
<dbReference type="InterPro" id="IPR000014">
    <property type="entry name" value="PAS"/>
</dbReference>
<evidence type="ECO:0000256" key="4">
    <source>
        <dbReference type="SAM" id="MobiDB-lite"/>
    </source>
</evidence>
<name>A0A1C1YUB8_9HYPH</name>
<gene>
    <name evidence="7" type="ORF">AWJ14_08260</name>
</gene>
<dbReference type="STRING" id="1480615.AWJ14_08260"/>
<keyword evidence="8" id="KW-1185">Reference proteome</keyword>
<feature type="modified residue" description="4-aspartylphosphate" evidence="3">
    <location>
        <position position="505"/>
    </location>
</feature>
<dbReference type="PROSITE" id="PS50110">
    <property type="entry name" value="RESPONSE_REGULATORY"/>
    <property type="match status" value="1"/>
</dbReference>
<feature type="domain" description="Response regulatory" evidence="5">
    <location>
        <begin position="456"/>
        <end position="577"/>
    </location>
</feature>
<proteinExistence type="predicted"/>
<sequence>MTSSDTETQKQCFEAKAIEGLASALDIAIIIYDRNDTLIAVTPQFRTFFDVSPEVLTPGARLRDLLNQTHDAGARVLGSLNGRMRSISRDDWIAERIALHWRERYESVEKLADGRWIKMCKRRLPDGILVSTIQDVSEQKRQDAELAAIRQQAELAQHILDNLVNPVMVKDQDLRYVIVNDAFCQVNGLHWRQILGRTAGDLVAPDLAARFEAAERRVLETGEPFDAVEDIYRVDGSVIHAITHARRSGTPGQYYVTVSFDDISALPQGLRRDPDITSRYDLKSTTSAGKTKTLTAANPPPSGAPQRILILDDVPQRAAGRVAELVAAGHDAIAIADAEEALAFLDTLRSMRLSLGRIETTPELARRLAPAARTTAHPMLRQAIEVCLGREHSRSSETVSAPAAAAVPSASHPPQPEAARLPAVPAAGEDRDPPAPVVTGGQDQSPAAEPPSRRVRVLVAEDNDVNQIVFEKILEGIGVDFRIVSNGEEAVAAWRAAVPDLILMDVSMPVMNGLQAAQAIREAETACADTQAHVPIIAVTAHAMSGDKERCFAAGMDDYLSKPVSPEKLETIIRKWVDSPDRLILLG</sequence>
<evidence type="ECO:0000256" key="2">
    <source>
        <dbReference type="ARBA" id="ARBA00023012"/>
    </source>
</evidence>
<evidence type="ECO:0000259" key="6">
    <source>
        <dbReference type="PROSITE" id="PS50112"/>
    </source>
</evidence>
<dbReference type="InterPro" id="IPR035965">
    <property type="entry name" value="PAS-like_dom_sf"/>
</dbReference>
<dbReference type="RefSeq" id="WP_066180469.1">
    <property type="nucleotide sequence ID" value="NZ_LQZT01000023.1"/>
</dbReference>
<dbReference type="Pfam" id="PF08448">
    <property type="entry name" value="PAS_4"/>
    <property type="match status" value="1"/>
</dbReference>
<dbReference type="SUPFAM" id="SSF52172">
    <property type="entry name" value="CheY-like"/>
    <property type="match status" value="1"/>
</dbReference>
<keyword evidence="1 3" id="KW-0597">Phosphoprotein</keyword>
<dbReference type="Pfam" id="PF00072">
    <property type="entry name" value="Response_reg"/>
    <property type="match status" value="1"/>
</dbReference>
<comment type="caution">
    <text evidence="7">The sequence shown here is derived from an EMBL/GenBank/DDBJ whole genome shotgun (WGS) entry which is preliminary data.</text>
</comment>
<dbReference type="SUPFAM" id="SSF55785">
    <property type="entry name" value="PYP-like sensor domain (PAS domain)"/>
    <property type="match status" value="1"/>
</dbReference>
<evidence type="ECO:0000256" key="1">
    <source>
        <dbReference type="ARBA" id="ARBA00022553"/>
    </source>
</evidence>
<dbReference type="EMBL" id="LQZT01000023">
    <property type="protein sequence ID" value="OCW57124.1"/>
    <property type="molecule type" value="Genomic_DNA"/>
</dbReference>
<dbReference type="InterPro" id="IPR011006">
    <property type="entry name" value="CheY-like_superfamily"/>
</dbReference>
<dbReference type="PANTHER" id="PTHR45339">
    <property type="entry name" value="HYBRID SIGNAL TRANSDUCTION HISTIDINE KINASE J"/>
    <property type="match status" value="1"/>
</dbReference>
<dbReference type="Gene3D" id="3.40.50.2300">
    <property type="match status" value="1"/>
</dbReference>
<accession>A0A1C1YUB8</accession>
<feature type="domain" description="PAS" evidence="6">
    <location>
        <begin position="152"/>
        <end position="222"/>
    </location>
</feature>
<dbReference type="CDD" id="cd17546">
    <property type="entry name" value="REC_hyHK_CKI1_RcsC-like"/>
    <property type="match status" value="1"/>
</dbReference>
<dbReference type="PANTHER" id="PTHR45339:SF1">
    <property type="entry name" value="HYBRID SIGNAL TRANSDUCTION HISTIDINE KINASE J"/>
    <property type="match status" value="1"/>
</dbReference>
<dbReference type="SMART" id="SM00091">
    <property type="entry name" value="PAS"/>
    <property type="match status" value="2"/>
</dbReference>
<reference evidence="7 8" key="1">
    <citation type="submission" date="2015-12" db="EMBL/GenBank/DDBJ databases">
        <authorList>
            <person name="Shamseldin A."/>
            <person name="Moawad H."/>
            <person name="Abd El-Rahim W.M."/>
            <person name="Sadowsky M.J."/>
        </authorList>
    </citation>
    <scope>NUCLEOTIDE SEQUENCE [LARGE SCALE GENOMIC DNA]</scope>
    <source>
        <strain evidence="7 8">JC234</strain>
    </source>
</reference>